<protein>
    <submittedName>
        <fullName evidence="2">Uncharacterized protein</fullName>
    </submittedName>
</protein>
<organism evidence="2 3">
    <name type="scientific">Vicia faba</name>
    <name type="common">Broad bean</name>
    <name type="synonym">Faba vulgaris</name>
    <dbReference type="NCBI Taxonomy" id="3906"/>
    <lineage>
        <taxon>Eukaryota</taxon>
        <taxon>Viridiplantae</taxon>
        <taxon>Streptophyta</taxon>
        <taxon>Embryophyta</taxon>
        <taxon>Tracheophyta</taxon>
        <taxon>Spermatophyta</taxon>
        <taxon>Magnoliopsida</taxon>
        <taxon>eudicotyledons</taxon>
        <taxon>Gunneridae</taxon>
        <taxon>Pentapetalae</taxon>
        <taxon>rosids</taxon>
        <taxon>fabids</taxon>
        <taxon>Fabales</taxon>
        <taxon>Fabaceae</taxon>
        <taxon>Papilionoideae</taxon>
        <taxon>50 kb inversion clade</taxon>
        <taxon>NPAAA clade</taxon>
        <taxon>Hologalegina</taxon>
        <taxon>IRL clade</taxon>
        <taxon>Fabeae</taxon>
        <taxon>Vicia</taxon>
    </lineage>
</organism>
<dbReference type="EMBL" id="OX451737">
    <property type="protein sequence ID" value="CAI8597887.1"/>
    <property type="molecule type" value="Genomic_DNA"/>
</dbReference>
<evidence type="ECO:0000313" key="2">
    <source>
        <dbReference type="EMBL" id="CAI8597887.1"/>
    </source>
</evidence>
<sequence length="144" mass="16756">MSHDQKFSSEKPIEQIWEILTPWHQAKSKAESSISEAVEKAATSGMLDIQNELEKCTEERNDVADVNQKLIKNHEMWREKVKEAKEREVASMKSMNEWVLDLEEHVLQLPSSILCIVWGNRRMSRKTVKKAKGPSTYEQCMLIR</sequence>
<reference evidence="2 3" key="1">
    <citation type="submission" date="2023-01" db="EMBL/GenBank/DDBJ databases">
        <authorList>
            <person name="Kreplak J."/>
        </authorList>
    </citation>
    <scope>NUCLEOTIDE SEQUENCE [LARGE SCALE GENOMIC DNA]</scope>
</reference>
<gene>
    <name evidence="2" type="ORF">VFH_II102360</name>
</gene>
<keyword evidence="1" id="KW-0175">Coiled coil</keyword>
<proteinExistence type="predicted"/>
<dbReference type="AlphaFoldDB" id="A0AAV0ZPG0"/>
<accession>A0AAV0ZPG0</accession>
<keyword evidence="3" id="KW-1185">Reference proteome</keyword>
<name>A0AAV0ZPG0_VICFA</name>
<evidence type="ECO:0000256" key="1">
    <source>
        <dbReference type="SAM" id="Coils"/>
    </source>
</evidence>
<evidence type="ECO:0000313" key="3">
    <source>
        <dbReference type="Proteomes" id="UP001157006"/>
    </source>
</evidence>
<feature type="coiled-coil region" evidence="1">
    <location>
        <begin position="49"/>
        <end position="87"/>
    </location>
</feature>
<dbReference type="Proteomes" id="UP001157006">
    <property type="component" value="Chromosome 2"/>
</dbReference>